<proteinExistence type="predicted"/>
<dbReference type="EMBL" id="AODE01000004">
    <property type="protein sequence ID" value="EUJ32521.1"/>
    <property type="molecule type" value="Genomic_DNA"/>
</dbReference>
<dbReference type="PATRIC" id="fig|1265820.5.peg.191"/>
<dbReference type="Proteomes" id="UP000019254">
    <property type="component" value="Unassembled WGS sequence"/>
</dbReference>
<comment type="caution">
    <text evidence="1">The sequence shown here is derived from an EMBL/GenBank/DDBJ whole genome shotgun (WGS) entry which is preliminary data.</text>
</comment>
<dbReference type="AlphaFoldDB" id="W7C9Z7"/>
<gene>
    <name evidence="1" type="ORF">PCORN_00995</name>
</gene>
<keyword evidence="2" id="KW-1185">Reference proteome</keyword>
<accession>W7C9Z7</accession>
<protein>
    <submittedName>
        <fullName evidence="1">Uncharacterized protein</fullName>
    </submittedName>
</protein>
<evidence type="ECO:0000313" key="1">
    <source>
        <dbReference type="EMBL" id="EUJ32521.1"/>
    </source>
</evidence>
<reference evidence="1 2" key="1">
    <citation type="journal article" date="2014" name="Int. J. Syst. Evol. Microbiol.">
        <title>Listeria floridensis sp. nov., Listeria aquatica sp. nov., Listeria cornellensis sp. nov., Listeria riparia sp. nov. and Listeria grandensis sp. nov., from agricultural and natural environments.</title>
        <authorList>
            <person name="den Bakker H.C."/>
            <person name="Warchocki S."/>
            <person name="Wright E.M."/>
            <person name="Allred A.F."/>
            <person name="Ahlstrom C."/>
            <person name="Manuel C.S."/>
            <person name="Stasiewicz M.J."/>
            <person name="Burrell A."/>
            <person name="Roof S."/>
            <person name="Strawn L."/>
            <person name="Fortes E.D."/>
            <person name="Nightingale K.K."/>
            <person name="Kephart D."/>
            <person name="Wiedmann M."/>
        </authorList>
    </citation>
    <scope>NUCLEOTIDE SEQUENCE [LARGE SCALE GENOMIC DNA]</scope>
    <source>
        <strain evidence="2">FSL F6-969</strain>
    </source>
</reference>
<evidence type="ECO:0000313" key="2">
    <source>
        <dbReference type="Proteomes" id="UP000019254"/>
    </source>
</evidence>
<sequence length="38" mass="4387">MSTTIDTEFVIETRDVDLFYGQKQALNKISLKLQKKIA</sequence>
<dbReference type="STRING" id="1265820.PCORN_00995"/>
<organism evidence="1 2">
    <name type="scientific">Listeria cornellensis FSL F6-0969</name>
    <dbReference type="NCBI Taxonomy" id="1265820"/>
    <lineage>
        <taxon>Bacteria</taxon>
        <taxon>Bacillati</taxon>
        <taxon>Bacillota</taxon>
        <taxon>Bacilli</taxon>
        <taxon>Bacillales</taxon>
        <taxon>Listeriaceae</taxon>
        <taxon>Listeria</taxon>
    </lineage>
</organism>
<name>W7C9Z7_9LIST</name>